<dbReference type="Pfam" id="PF00076">
    <property type="entry name" value="RRM_1"/>
    <property type="match status" value="1"/>
</dbReference>
<accession>A0A195AVT0</accession>
<keyword evidence="4" id="KW-0472">Membrane</keyword>
<protein>
    <submittedName>
        <fullName evidence="6">Transformer-2 sex-determining protein</fullName>
    </submittedName>
</protein>
<keyword evidence="1 2" id="KW-0694">RNA-binding</keyword>
<evidence type="ECO:0000256" key="3">
    <source>
        <dbReference type="SAM" id="MobiDB-lite"/>
    </source>
</evidence>
<evidence type="ECO:0000256" key="1">
    <source>
        <dbReference type="ARBA" id="ARBA00022884"/>
    </source>
</evidence>
<keyword evidence="4" id="KW-1133">Transmembrane helix</keyword>
<sequence length="406" mass="44719">MFFKRGVKRTHHGSGWCCRQHVPAIFFVFFSIVLFRNWICFHLCTVKTVGYIPNGFWKLDFFARGTDASGALVREKQSVGRARLPSNIPSSVFLLADFCFGGRVTNADIFANSGLGSRLISSSGFFTRALSGVAGLGEAVPNFNISNKIWSPTEFTISFFSVFSALRFFDGDICATGTVGVASVIGARGADTIGGATPTGSTLSGTFMKGNSLFGLNIFVSLLSTFSLSAFSFSARIDGDVNSAGGGISGFSRSIGLILDNGKSSGFMGGLTGRSRGFCFVYFDTSEDAKVAKEQCTGMEIDGRRIRVDFSITQRAHTPTPGIYMGKPTHLHDRSWDAPRRREVSYRGSYRRSPSPYYSRRRSRYDRSRSRSYSPRKYNLLFNLRCNISCLHGYVSHSYITLKYTV</sequence>
<evidence type="ECO:0000313" key="6">
    <source>
        <dbReference type="EMBL" id="KYM76348.1"/>
    </source>
</evidence>
<dbReference type="InterPro" id="IPR012677">
    <property type="entry name" value="Nucleotide-bd_a/b_plait_sf"/>
</dbReference>
<feature type="domain" description="RRM" evidence="5">
    <location>
        <begin position="216"/>
        <end position="313"/>
    </location>
</feature>
<dbReference type="InterPro" id="IPR050441">
    <property type="entry name" value="RBM"/>
</dbReference>
<keyword evidence="7" id="KW-1185">Reference proteome</keyword>
<evidence type="ECO:0000313" key="7">
    <source>
        <dbReference type="Proteomes" id="UP000078540"/>
    </source>
</evidence>
<feature type="transmembrane region" description="Helical" evidence="4">
    <location>
        <begin position="21"/>
        <end position="39"/>
    </location>
</feature>
<evidence type="ECO:0000256" key="4">
    <source>
        <dbReference type="SAM" id="Phobius"/>
    </source>
</evidence>
<dbReference type="GO" id="GO:0003723">
    <property type="term" value="F:RNA binding"/>
    <property type="evidence" value="ECO:0007669"/>
    <property type="project" value="UniProtKB-UniRule"/>
</dbReference>
<dbReference type="Gene3D" id="3.30.70.330">
    <property type="match status" value="1"/>
</dbReference>
<dbReference type="AlphaFoldDB" id="A0A195AVT0"/>
<feature type="compositionally biased region" description="Low complexity" evidence="3">
    <location>
        <begin position="346"/>
        <end position="358"/>
    </location>
</feature>
<dbReference type="PROSITE" id="PS50102">
    <property type="entry name" value="RRM"/>
    <property type="match status" value="1"/>
</dbReference>
<dbReference type="Proteomes" id="UP000078540">
    <property type="component" value="Unassembled WGS sequence"/>
</dbReference>
<dbReference type="STRING" id="520822.A0A195AVT0"/>
<dbReference type="SUPFAM" id="SSF54928">
    <property type="entry name" value="RNA-binding domain, RBD"/>
    <property type="match status" value="1"/>
</dbReference>
<dbReference type="EMBL" id="KQ976731">
    <property type="protein sequence ID" value="KYM76348.1"/>
    <property type="molecule type" value="Genomic_DNA"/>
</dbReference>
<dbReference type="InterPro" id="IPR035979">
    <property type="entry name" value="RBD_domain_sf"/>
</dbReference>
<proteinExistence type="predicted"/>
<organism evidence="6 7">
    <name type="scientific">Atta colombica</name>
    <dbReference type="NCBI Taxonomy" id="520822"/>
    <lineage>
        <taxon>Eukaryota</taxon>
        <taxon>Metazoa</taxon>
        <taxon>Ecdysozoa</taxon>
        <taxon>Arthropoda</taxon>
        <taxon>Hexapoda</taxon>
        <taxon>Insecta</taxon>
        <taxon>Pterygota</taxon>
        <taxon>Neoptera</taxon>
        <taxon>Endopterygota</taxon>
        <taxon>Hymenoptera</taxon>
        <taxon>Apocrita</taxon>
        <taxon>Aculeata</taxon>
        <taxon>Formicoidea</taxon>
        <taxon>Formicidae</taxon>
        <taxon>Myrmicinae</taxon>
        <taxon>Atta</taxon>
    </lineage>
</organism>
<dbReference type="InterPro" id="IPR000504">
    <property type="entry name" value="RRM_dom"/>
</dbReference>
<feature type="region of interest" description="Disordered" evidence="3">
    <location>
        <begin position="343"/>
        <end position="370"/>
    </location>
</feature>
<reference evidence="6 7" key="1">
    <citation type="submission" date="2015-09" db="EMBL/GenBank/DDBJ databases">
        <title>Atta colombica WGS genome.</title>
        <authorList>
            <person name="Nygaard S."/>
            <person name="Hu H."/>
            <person name="Boomsma J."/>
            <person name="Zhang G."/>
        </authorList>
    </citation>
    <scope>NUCLEOTIDE SEQUENCE [LARGE SCALE GENOMIC DNA]</scope>
    <source>
        <strain evidence="6">Treedump-2</strain>
        <tissue evidence="6">Whole body</tissue>
    </source>
</reference>
<dbReference type="SMART" id="SM00360">
    <property type="entry name" value="RRM"/>
    <property type="match status" value="1"/>
</dbReference>
<keyword evidence="4" id="KW-0812">Transmembrane</keyword>
<gene>
    <name evidence="6" type="ORF">ALC53_13375</name>
</gene>
<evidence type="ECO:0000256" key="2">
    <source>
        <dbReference type="PROSITE-ProRule" id="PRU00176"/>
    </source>
</evidence>
<dbReference type="PANTHER" id="PTHR48034">
    <property type="entry name" value="TRANSFORMER-2 SEX-DETERMINING PROTEIN-RELATED"/>
    <property type="match status" value="1"/>
</dbReference>
<evidence type="ECO:0000259" key="5">
    <source>
        <dbReference type="PROSITE" id="PS50102"/>
    </source>
</evidence>
<name>A0A195AVT0_9HYME</name>